<dbReference type="RefSeq" id="WP_119408353.1">
    <property type="nucleotide sequence ID" value="NZ_CP032869.1"/>
</dbReference>
<keyword evidence="4" id="KW-1185">Reference proteome</keyword>
<evidence type="ECO:0000313" key="4">
    <source>
        <dbReference type="Proteomes" id="UP000270046"/>
    </source>
</evidence>
<dbReference type="Gene3D" id="2.60.120.1130">
    <property type="match status" value="1"/>
</dbReference>
<name>A0A494VLZ5_9SPHI</name>
<evidence type="ECO:0000259" key="2">
    <source>
        <dbReference type="Pfam" id="PF01841"/>
    </source>
</evidence>
<accession>A0A494VLZ5</accession>
<dbReference type="KEGG" id="muh:HYN43_004725"/>
<dbReference type="Gene3D" id="3.10.620.30">
    <property type="match status" value="1"/>
</dbReference>
<evidence type="ECO:0000313" key="3">
    <source>
        <dbReference type="EMBL" id="AYL94641.1"/>
    </source>
</evidence>
<organism evidence="3 4">
    <name type="scientific">Mucilaginibacter celer</name>
    <dbReference type="NCBI Taxonomy" id="2305508"/>
    <lineage>
        <taxon>Bacteria</taxon>
        <taxon>Pseudomonadati</taxon>
        <taxon>Bacteroidota</taxon>
        <taxon>Sphingobacteriia</taxon>
        <taxon>Sphingobacteriales</taxon>
        <taxon>Sphingobacteriaceae</taxon>
        <taxon>Mucilaginibacter</taxon>
    </lineage>
</organism>
<feature type="signal peptide" evidence="1">
    <location>
        <begin position="1"/>
        <end position="21"/>
    </location>
</feature>
<dbReference type="Pfam" id="PF01841">
    <property type="entry name" value="Transglut_core"/>
    <property type="match status" value="1"/>
</dbReference>
<keyword evidence="1" id="KW-0732">Signal</keyword>
<dbReference type="InterPro" id="IPR038765">
    <property type="entry name" value="Papain-like_cys_pep_sf"/>
</dbReference>
<dbReference type="Proteomes" id="UP000270046">
    <property type="component" value="Chromosome"/>
</dbReference>
<gene>
    <name evidence="3" type="ORF">HYN43_004725</name>
</gene>
<dbReference type="SUPFAM" id="SSF54001">
    <property type="entry name" value="Cysteine proteinases"/>
    <property type="match status" value="1"/>
</dbReference>
<feature type="chain" id="PRO_5019827896" evidence="1">
    <location>
        <begin position="22"/>
        <end position="626"/>
    </location>
</feature>
<protein>
    <submittedName>
        <fullName evidence="3">Transglutaminase domain-containing protein</fullName>
    </submittedName>
</protein>
<dbReference type="Gene3D" id="2.60.40.3140">
    <property type="match status" value="1"/>
</dbReference>
<reference evidence="3 4" key="1">
    <citation type="submission" date="2018-10" db="EMBL/GenBank/DDBJ databases">
        <title>Genome sequencing of Mucilaginibacter sp. HYN0043.</title>
        <authorList>
            <person name="Kim M."/>
            <person name="Yi H."/>
        </authorList>
    </citation>
    <scope>NUCLEOTIDE SEQUENCE [LARGE SCALE GENOMIC DNA]</scope>
    <source>
        <strain evidence="3 4">HYN0043</strain>
    </source>
</reference>
<dbReference type="OrthoDB" id="8595007at2"/>
<dbReference type="EMBL" id="CP032869">
    <property type="protein sequence ID" value="AYL94641.1"/>
    <property type="molecule type" value="Genomic_DNA"/>
</dbReference>
<proteinExistence type="predicted"/>
<dbReference type="InterPro" id="IPR002931">
    <property type="entry name" value="Transglutaminase-like"/>
</dbReference>
<feature type="domain" description="Transglutaminase-like" evidence="2">
    <location>
        <begin position="265"/>
        <end position="340"/>
    </location>
</feature>
<sequence length="626" mass="70854">MTIKLLITYTLCMFFAGNVNAIEADSAVTITSLKNEYRFNWNSKSNRVEIKQKLNSIYTSNAYQVNYTVTEFYNNNITIDDISCKVDGHTPRNFKPLYTYYGSDDIFYSDERICYFPLELAKKGSNGNVTFEETLTDPRYFTSIYFAEAEQIQQGEVSIEVPRWMKLDIKELNFNGFNIKKSTVYKSGDDADIITYTFSNIPAMKKEPNSPGPTYIYPHLLIMCKSAAAGGKQFTYFNTLADQYAWYRELVKDVAGDQAVISAKSRELTAGLTNDMDKIKAIFYYVQDNIRYIAFEDGMAGFKPEKADEVLRKKYGDCKGMANLTKALLTAAGYDARLCWLGTKHIAYDYQTPSMAVDNHMICGLNYKGKTYYLDATETYLGFNEYAERIQGRQVLMEDGDKYILAKIPYALPVQNLSSEISKLSIKGTTLTGKVSNLWKGEDKEGVLAGINSVKHEKVDEATKRYLAAGSADYTITNLVLSSTANPDKDLTAAYDVERKNGISAFGKEYYIDMDNRKELSDAAIAVDKRKNDFWFPGKQHIVTETELTLPPNYKASGIPPELNISKPGYEFHISYVSSPGKLTYKKTLLIKNTLLTKANFAQWNQDIEQLNKAYNENLVIKPVSQ</sequence>
<evidence type="ECO:0000256" key="1">
    <source>
        <dbReference type="SAM" id="SignalP"/>
    </source>
</evidence>
<dbReference type="AlphaFoldDB" id="A0A494VLZ5"/>